<evidence type="ECO:0000313" key="5">
    <source>
        <dbReference type="EMBL" id="EHO41608.1"/>
    </source>
</evidence>
<dbReference type="PaxDb" id="880073-Calab_1995"/>
<feature type="transmembrane region" description="Helical" evidence="1">
    <location>
        <begin position="179"/>
        <end position="197"/>
    </location>
</feature>
<dbReference type="KEGG" id="caby:Cabys_760"/>
<dbReference type="STRING" id="880073.Cabys_760"/>
<dbReference type="InterPro" id="IPR007621">
    <property type="entry name" value="TPM_dom"/>
</dbReference>
<keyword evidence="2" id="KW-0732">Signal</keyword>
<dbReference type="InParanoid" id="H1XUQ9"/>
<dbReference type="Proteomes" id="UP000004671">
    <property type="component" value="Chromosome"/>
</dbReference>
<evidence type="ECO:0000256" key="2">
    <source>
        <dbReference type="SAM" id="SignalP"/>
    </source>
</evidence>
<keyword evidence="1" id="KW-1133">Transmembrane helix</keyword>
<feature type="signal peptide" evidence="2">
    <location>
        <begin position="1"/>
        <end position="20"/>
    </location>
</feature>
<keyword evidence="1" id="KW-0812">Transmembrane</keyword>
<feature type="chain" id="PRO_5010834641" description="TPM domain-containing protein" evidence="2">
    <location>
        <begin position="21"/>
        <end position="256"/>
    </location>
</feature>
<dbReference type="Proteomes" id="UP000183868">
    <property type="component" value="Chromosome"/>
</dbReference>
<gene>
    <name evidence="4" type="ORF">Cabys_760</name>
    <name evidence="5" type="ORF">Calab_1995</name>
</gene>
<dbReference type="OrthoDB" id="9810918at2"/>
<evidence type="ECO:0000313" key="7">
    <source>
        <dbReference type="Proteomes" id="UP000183868"/>
    </source>
</evidence>
<evidence type="ECO:0000313" key="6">
    <source>
        <dbReference type="Proteomes" id="UP000004671"/>
    </source>
</evidence>
<reference evidence="5 6" key="1">
    <citation type="submission" date="2011-09" db="EMBL/GenBank/DDBJ databases">
        <title>The permanent draft genome of Caldithrix abyssi DSM 13497.</title>
        <authorList>
            <consortium name="US DOE Joint Genome Institute (JGI-PGF)"/>
            <person name="Lucas S."/>
            <person name="Han J."/>
            <person name="Lapidus A."/>
            <person name="Bruce D."/>
            <person name="Goodwin L."/>
            <person name="Pitluck S."/>
            <person name="Peters L."/>
            <person name="Kyrpides N."/>
            <person name="Mavromatis K."/>
            <person name="Ivanova N."/>
            <person name="Mikhailova N."/>
            <person name="Chertkov O."/>
            <person name="Detter J.C."/>
            <person name="Tapia R."/>
            <person name="Han C."/>
            <person name="Land M."/>
            <person name="Hauser L."/>
            <person name="Markowitz V."/>
            <person name="Cheng J.-F."/>
            <person name="Hugenholtz P."/>
            <person name="Woyke T."/>
            <person name="Wu D."/>
            <person name="Spring S."/>
            <person name="Brambilla E."/>
            <person name="Klenk H.-P."/>
            <person name="Eisen J.A."/>
        </authorList>
    </citation>
    <scope>NUCLEOTIDE SEQUENCE [LARGE SCALE GENOMIC DNA]</scope>
    <source>
        <strain evidence="5 6">DSM 13497</strain>
    </source>
</reference>
<dbReference type="RefSeq" id="WP_006928773.1">
    <property type="nucleotide sequence ID" value="NZ_CM001402.1"/>
</dbReference>
<organism evidence="5 6">
    <name type="scientific">Caldithrix abyssi DSM 13497</name>
    <dbReference type="NCBI Taxonomy" id="880073"/>
    <lineage>
        <taxon>Bacteria</taxon>
        <taxon>Pseudomonadati</taxon>
        <taxon>Calditrichota</taxon>
        <taxon>Calditrichia</taxon>
        <taxon>Calditrichales</taxon>
        <taxon>Calditrichaceae</taxon>
        <taxon>Caldithrix</taxon>
    </lineage>
</organism>
<keyword evidence="1" id="KW-0472">Membrane</keyword>
<dbReference type="AlphaFoldDB" id="H1XUQ9"/>
<proteinExistence type="predicted"/>
<dbReference type="Pfam" id="PF04536">
    <property type="entry name" value="TPM_phosphatase"/>
    <property type="match status" value="1"/>
</dbReference>
<dbReference type="eggNOG" id="COG1512">
    <property type="taxonomic scope" value="Bacteria"/>
</dbReference>
<name>H1XUQ9_CALAY</name>
<evidence type="ECO:0000256" key="1">
    <source>
        <dbReference type="SAM" id="Phobius"/>
    </source>
</evidence>
<keyword evidence="6" id="KW-1185">Reference proteome</keyword>
<dbReference type="Gene3D" id="3.10.310.50">
    <property type="match status" value="1"/>
</dbReference>
<protein>
    <recommendedName>
        <fullName evidence="3">TPM domain-containing protein</fullName>
    </recommendedName>
</protein>
<sequence length="256" mass="27893" precursor="true">MKTTIKFWLISFLFALFLNAQQLPERPTSWVNDYAGVLSEQQKAQLNAALSDLEKRTSNQIFIAIFKKLPENSYLEDFTNRLFEKWRPGLPDKDNGLLITIFIEDRKARIEVGYGLEDVVTDAQARQVLDNMMIPYFKKGDYFSGLASGLNVLIPAVEGKYQIPITAKSSKKDKEGGSFSDLIIAFIVFAFISRMLFRRRGVTLGSRRSGSWFGPIFWGGFGGGGSSGGFGGFSGGGGFGGGFGGLSGGGGASGSW</sequence>
<dbReference type="PANTHER" id="PTHR30373:SF2">
    <property type="entry name" value="UPF0603 PROTEIN YGCG"/>
    <property type="match status" value="1"/>
</dbReference>
<dbReference type="EMBL" id="CP018099">
    <property type="protein sequence ID" value="APF17511.1"/>
    <property type="molecule type" value="Genomic_DNA"/>
</dbReference>
<evidence type="ECO:0000313" key="4">
    <source>
        <dbReference type="EMBL" id="APF17511.1"/>
    </source>
</evidence>
<evidence type="ECO:0000259" key="3">
    <source>
        <dbReference type="Pfam" id="PF04536"/>
    </source>
</evidence>
<accession>H1XUQ9</accession>
<feature type="domain" description="TPM" evidence="3">
    <location>
        <begin position="31"/>
        <end position="153"/>
    </location>
</feature>
<dbReference type="EMBL" id="CM001402">
    <property type="protein sequence ID" value="EHO41608.1"/>
    <property type="molecule type" value="Genomic_DNA"/>
</dbReference>
<dbReference type="FunCoup" id="H1XUQ9">
    <property type="interactions" value="20"/>
</dbReference>
<reference evidence="4 7" key="2">
    <citation type="submission" date="2016-11" db="EMBL/GenBank/DDBJ databases">
        <title>Genomic analysis of Caldithrix abyssi and proposal of a novel bacterial phylum Caldithrichaeota.</title>
        <authorList>
            <person name="Kublanov I."/>
            <person name="Sigalova O."/>
            <person name="Gavrilov S."/>
            <person name="Lebedinsky A."/>
            <person name="Ivanova N."/>
            <person name="Daum C."/>
            <person name="Reddy T."/>
            <person name="Klenk H.P."/>
            <person name="Goker M."/>
            <person name="Reva O."/>
            <person name="Miroshnichenko M."/>
            <person name="Kyprides N."/>
            <person name="Woyke T."/>
            <person name="Gelfand M."/>
        </authorList>
    </citation>
    <scope>NUCLEOTIDE SEQUENCE [LARGE SCALE GENOMIC DNA]</scope>
    <source>
        <strain evidence="4 7">LF13</strain>
    </source>
</reference>
<dbReference type="PANTHER" id="PTHR30373">
    <property type="entry name" value="UPF0603 PROTEIN YGCG"/>
    <property type="match status" value="1"/>
</dbReference>
<dbReference type="HOGENOM" id="CLU_035211_2_3_0"/>